<dbReference type="OrthoDB" id="9796238at2"/>
<sequence>MSFDQYHEPVNELSDETRTFARMIVSLTEEAEAINWYEQRISVEKNKDAKAIMENAQQEEFKHFGMDLEFLLRQKPVWQATLKEILFKKGDIVNLGKKGEDAAE</sequence>
<dbReference type="InterPro" id="IPR009078">
    <property type="entry name" value="Ferritin-like_SF"/>
</dbReference>
<organism evidence="6 7">
    <name type="scientific">Mucilaginibacter xinganensis</name>
    <dbReference type="NCBI Taxonomy" id="1234841"/>
    <lineage>
        <taxon>Bacteria</taxon>
        <taxon>Pseudomonadati</taxon>
        <taxon>Bacteroidota</taxon>
        <taxon>Sphingobacteriia</taxon>
        <taxon>Sphingobacteriales</taxon>
        <taxon>Sphingobacteriaceae</taxon>
        <taxon>Mucilaginibacter</taxon>
    </lineage>
</organism>
<dbReference type="SUPFAM" id="SSF47240">
    <property type="entry name" value="Ferritin-like"/>
    <property type="match status" value="1"/>
</dbReference>
<keyword evidence="3" id="KW-0408">Iron</keyword>
<evidence type="ECO:0000256" key="3">
    <source>
        <dbReference type="ARBA" id="ARBA00023004"/>
    </source>
</evidence>
<gene>
    <name evidence="6" type="ORF">MuYL_3113</name>
</gene>
<dbReference type="GO" id="GO:0140737">
    <property type="term" value="C:encapsulin nanocompartment"/>
    <property type="evidence" value="ECO:0007669"/>
    <property type="project" value="UniProtKB-SubCell"/>
</dbReference>
<proteinExistence type="predicted"/>
<evidence type="ECO:0000256" key="5">
    <source>
        <dbReference type="ARBA" id="ARBA00033787"/>
    </source>
</evidence>
<protein>
    <recommendedName>
        <fullName evidence="8">Ferritin</fullName>
    </recommendedName>
</protein>
<keyword evidence="7" id="KW-1185">Reference proteome</keyword>
<dbReference type="Gene3D" id="6.10.140.1960">
    <property type="match status" value="1"/>
</dbReference>
<comment type="subcellular location">
    <subcellularLocation>
        <location evidence="4">Encapsulin nanocompartment</location>
    </subcellularLocation>
</comment>
<reference evidence="6 7" key="1">
    <citation type="submission" date="2017-08" db="EMBL/GenBank/DDBJ databases">
        <title>Complete genome sequence of Mucilaginibacter sp. strain BJC16-A31.</title>
        <authorList>
            <consortium name="Henan University of Science and Technology"/>
            <person name="You X."/>
        </authorList>
    </citation>
    <scope>NUCLEOTIDE SEQUENCE [LARGE SCALE GENOMIC DNA]</scope>
    <source>
        <strain evidence="6 7">BJC16-A31</strain>
    </source>
</reference>
<evidence type="ECO:0000256" key="1">
    <source>
        <dbReference type="ARBA" id="ARBA00022434"/>
    </source>
</evidence>
<dbReference type="GO" id="GO:0006879">
    <property type="term" value="P:intracellular iron ion homeostasis"/>
    <property type="evidence" value="ECO:0007669"/>
    <property type="project" value="UniProtKB-KW"/>
</dbReference>
<evidence type="ECO:0000256" key="4">
    <source>
        <dbReference type="ARBA" id="ARBA00033738"/>
    </source>
</evidence>
<dbReference type="InterPro" id="IPR054581">
    <property type="entry name" value="EncFtn-like"/>
</dbReference>
<dbReference type="RefSeq" id="WP_094571265.1">
    <property type="nucleotide sequence ID" value="NZ_CP022743.1"/>
</dbReference>
<evidence type="ECO:0000313" key="7">
    <source>
        <dbReference type="Proteomes" id="UP000215002"/>
    </source>
</evidence>
<keyword evidence="1" id="KW-0409">Iron storage</keyword>
<dbReference type="GO" id="GO:0046872">
    <property type="term" value="F:metal ion binding"/>
    <property type="evidence" value="ECO:0007669"/>
    <property type="project" value="UniProtKB-KW"/>
</dbReference>
<dbReference type="EMBL" id="CP022743">
    <property type="protein sequence ID" value="ASU34998.1"/>
    <property type="molecule type" value="Genomic_DNA"/>
</dbReference>
<evidence type="ECO:0000313" key="6">
    <source>
        <dbReference type="EMBL" id="ASU34998.1"/>
    </source>
</evidence>
<dbReference type="KEGG" id="muc:MuYL_3113"/>
<evidence type="ECO:0008006" key="8">
    <source>
        <dbReference type="Google" id="ProtNLM"/>
    </source>
</evidence>
<dbReference type="Proteomes" id="UP000215002">
    <property type="component" value="Chromosome"/>
</dbReference>
<dbReference type="AlphaFoldDB" id="A0A223NZJ2"/>
<evidence type="ECO:0000256" key="2">
    <source>
        <dbReference type="ARBA" id="ARBA00022723"/>
    </source>
</evidence>
<keyword evidence="2" id="KW-0479">Metal-binding</keyword>
<accession>A0A223NZJ2</accession>
<name>A0A223NZJ2_9SPHI</name>
<dbReference type="Pfam" id="PF22277">
    <property type="entry name" value="EncFtn-like"/>
    <property type="match status" value="1"/>
</dbReference>
<keyword evidence="5" id="KW-1284">Encapsulin nanocompartment</keyword>